<dbReference type="InterPro" id="IPR001930">
    <property type="entry name" value="Peptidase_M1"/>
</dbReference>
<evidence type="ECO:0000313" key="15">
    <source>
        <dbReference type="EMBL" id="SNS78408.1"/>
    </source>
</evidence>
<dbReference type="RefSeq" id="WP_089319953.1">
    <property type="nucleotide sequence ID" value="NZ_FZOQ01000013.1"/>
</dbReference>
<comment type="catalytic activity">
    <reaction evidence="1">
        <text>Release of an N-terminal amino acid, Xaa-|-Yaa- from a peptide, amide or arylamide. Xaa is preferably Ala, but may be most amino acids including Pro (slow action). When a terminal hydrophobic residue is followed by a prolyl residue, the two may be released as an intact Xaa-Pro dipeptide.</text>
        <dbReference type="EC" id="3.4.11.2"/>
    </reaction>
</comment>
<dbReference type="GO" id="GO:0043171">
    <property type="term" value="P:peptide catabolic process"/>
    <property type="evidence" value="ECO:0007669"/>
    <property type="project" value="TreeGrafter"/>
</dbReference>
<keyword evidence="16" id="KW-1185">Reference proteome</keyword>
<reference evidence="16" key="1">
    <citation type="submission" date="2017-06" db="EMBL/GenBank/DDBJ databases">
        <authorList>
            <person name="Varghese N."/>
            <person name="Submissions S."/>
        </authorList>
    </citation>
    <scope>NUCLEOTIDE SEQUENCE [LARGE SCALE GENOMIC DNA]</scope>
    <source>
        <strain evidence="16">NKM1</strain>
    </source>
</reference>
<dbReference type="GO" id="GO:0005615">
    <property type="term" value="C:extracellular space"/>
    <property type="evidence" value="ECO:0007669"/>
    <property type="project" value="TreeGrafter"/>
</dbReference>
<dbReference type="SUPFAM" id="SSF63737">
    <property type="entry name" value="Leukotriene A4 hydrolase N-terminal domain"/>
    <property type="match status" value="1"/>
</dbReference>
<evidence type="ECO:0000256" key="10">
    <source>
        <dbReference type="ARBA" id="ARBA00022833"/>
    </source>
</evidence>
<protein>
    <recommendedName>
        <fullName evidence="5">Aminopeptidase N</fullName>
        <ecNumber evidence="4">3.4.11.2</ecNumber>
    </recommendedName>
</protein>
<dbReference type="InterPro" id="IPR027268">
    <property type="entry name" value="Peptidase_M4/M1_CTD_sf"/>
</dbReference>
<dbReference type="Pfam" id="PF18962">
    <property type="entry name" value="Por_Secre_tail"/>
    <property type="match status" value="1"/>
</dbReference>
<evidence type="ECO:0000256" key="12">
    <source>
        <dbReference type="SAM" id="SignalP"/>
    </source>
</evidence>
<dbReference type="GO" id="GO:0005737">
    <property type="term" value="C:cytoplasm"/>
    <property type="evidence" value="ECO:0007669"/>
    <property type="project" value="TreeGrafter"/>
</dbReference>
<evidence type="ECO:0000256" key="8">
    <source>
        <dbReference type="ARBA" id="ARBA00022723"/>
    </source>
</evidence>
<comment type="cofactor">
    <cofactor evidence="2">
        <name>Zn(2+)</name>
        <dbReference type="ChEBI" id="CHEBI:29105"/>
    </cofactor>
</comment>
<dbReference type="PRINTS" id="PR00756">
    <property type="entry name" value="ALADIPTASE"/>
</dbReference>
<evidence type="ECO:0000256" key="9">
    <source>
        <dbReference type="ARBA" id="ARBA00022801"/>
    </source>
</evidence>
<evidence type="ECO:0000259" key="13">
    <source>
        <dbReference type="Pfam" id="PF01433"/>
    </source>
</evidence>
<organism evidence="15 16">
    <name type="scientific">Pontibacter ummariensis</name>
    <dbReference type="NCBI Taxonomy" id="1610492"/>
    <lineage>
        <taxon>Bacteria</taxon>
        <taxon>Pseudomonadati</taxon>
        <taxon>Bacteroidota</taxon>
        <taxon>Cytophagia</taxon>
        <taxon>Cytophagales</taxon>
        <taxon>Hymenobacteraceae</taxon>
        <taxon>Pontibacter</taxon>
    </lineage>
</organism>
<keyword evidence="12" id="KW-0732">Signal</keyword>
<dbReference type="Pfam" id="PF01433">
    <property type="entry name" value="Peptidase_M1"/>
    <property type="match status" value="1"/>
</dbReference>
<feature type="domain" description="Secretion system C-terminal sorting" evidence="14">
    <location>
        <begin position="579"/>
        <end position="641"/>
    </location>
</feature>
<dbReference type="PANTHER" id="PTHR11533">
    <property type="entry name" value="PROTEASE M1 ZINC METALLOPROTEASE"/>
    <property type="match status" value="1"/>
</dbReference>
<dbReference type="GO" id="GO:0016285">
    <property type="term" value="F:alanyl aminopeptidase activity"/>
    <property type="evidence" value="ECO:0007669"/>
    <property type="project" value="UniProtKB-EC"/>
</dbReference>
<feature type="domain" description="Peptidase M1 membrane alanine aminopeptidase" evidence="13">
    <location>
        <begin position="324"/>
        <end position="474"/>
    </location>
</feature>
<evidence type="ECO:0000256" key="11">
    <source>
        <dbReference type="ARBA" id="ARBA00023049"/>
    </source>
</evidence>
<evidence type="ECO:0000256" key="1">
    <source>
        <dbReference type="ARBA" id="ARBA00000098"/>
    </source>
</evidence>
<dbReference type="OrthoDB" id="100605at2"/>
<evidence type="ECO:0000256" key="3">
    <source>
        <dbReference type="ARBA" id="ARBA00010136"/>
    </source>
</evidence>
<keyword evidence="11" id="KW-0482">Metalloprotease</keyword>
<dbReference type="GO" id="GO:0016020">
    <property type="term" value="C:membrane"/>
    <property type="evidence" value="ECO:0007669"/>
    <property type="project" value="TreeGrafter"/>
</dbReference>
<proteinExistence type="inferred from homology"/>
<evidence type="ECO:0000256" key="2">
    <source>
        <dbReference type="ARBA" id="ARBA00001947"/>
    </source>
</evidence>
<keyword evidence="10" id="KW-0862">Zinc</keyword>
<keyword evidence="9" id="KW-0378">Hydrolase</keyword>
<dbReference type="GO" id="GO:0008270">
    <property type="term" value="F:zinc ion binding"/>
    <property type="evidence" value="ECO:0007669"/>
    <property type="project" value="InterPro"/>
</dbReference>
<sequence length="654" mass="73942">MPKSYKPLFLLLLCACLCSLSAKAQHAASCYESRTTGTQRQAVASPEHQRFMALYDITFYKLDLHLERNSVYIAGHVTLAAKAKEKPVPVFAFELHPNFEIDSVVVNGWREQNIVREFSDVAVLLSNPIAPAQGISVTIYYDGFAPDAASAAIGNGFDTETEPEWNNAVTWSLSEPYAAYEWWPTKQVLTDKADSVHVFVTTSAENKVGSNGVLTQVVDLPGNLKRYEWKSSYPIAYYLVSVAVSNYEEYLLYAHPEGASTPVPILNYVYNGGALERYREELNQTADLLELFSELFTLYPFWREKYGHSMAPIGGGMEHQTMTTQSTFFYTLTAHELAHQWFGDLVTCGSWQDIWLNEGFASYAEYLALQPFNETLAQEWMRDAHLLALQRPFGSVRVIDTLNVNRLFDYRLTYKKAASVVHMLRFEVNNDELFFKALRNYLQLFAGGTAQTADLKEVFEETTGKDLDYFFDQWYRGEGYPLFSVEWNQEENRLLILNRQTTSGTTPFFATDLQYLIRTTTGTTTIRARHDEPLEELLVQVDGLVTGVEVDPLNWVLNQTLLSQQNPALEVPALGITFLYPNPATTSLKVENLNFSPTTAIIYNTTGKLVRRYQLNQTIDLDLDLSGLAAGYYVLQLSNGNLLYRSGFIKVDGG</sequence>
<evidence type="ECO:0000256" key="6">
    <source>
        <dbReference type="ARBA" id="ARBA00022438"/>
    </source>
</evidence>
<keyword evidence="8" id="KW-0479">Metal-binding</keyword>
<dbReference type="GO" id="GO:0070006">
    <property type="term" value="F:metalloaminopeptidase activity"/>
    <property type="evidence" value="ECO:0007669"/>
    <property type="project" value="TreeGrafter"/>
</dbReference>
<feature type="signal peptide" evidence="12">
    <location>
        <begin position="1"/>
        <end position="24"/>
    </location>
</feature>
<dbReference type="NCBIfam" id="TIGR04183">
    <property type="entry name" value="Por_Secre_tail"/>
    <property type="match status" value="1"/>
</dbReference>
<evidence type="ECO:0000313" key="16">
    <source>
        <dbReference type="Proteomes" id="UP000198432"/>
    </source>
</evidence>
<dbReference type="SUPFAM" id="SSF55486">
    <property type="entry name" value="Metalloproteases ('zincins'), catalytic domain"/>
    <property type="match status" value="1"/>
</dbReference>
<dbReference type="InterPro" id="IPR042097">
    <property type="entry name" value="Aminopeptidase_N-like_N_sf"/>
</dbReference>
<dbReference type="InterPro" id="IPR014782">
    <property type="entry name" value="Peptidase_M1_dom"/>
</dbReference>
<comment type="similarity">
    <text evidence="3">Belongs to the peptidase M1 family.</text>
</comment>
<dbReference type="GO" id="GO:0042277">
    <property type="term" value="F:peptide binding"/>
    <property type="evidence" value="ECO:0007669"/>
    <property type="project" value="TreeGrafter"/>
</dbReference>
<evidence type="ECO:0000259" key="14">
    <source>
        <dbReference type="Pfam" id="PF18962"/>
    </source>
</evidence>
<dbReference type="EC" id="3.4.11.2" evidence="4"/>
<name>A0A239HBL2_9BACT</name>
<dbReference type="Gene3D" id="2.60.40.1730">
    <property type="entry name" value="tricorn interacting facor f3 domain"/>
    <property type="match status" value="1"/>
</dbReference>
<gene>
    <name evidence="15" type="ORF">SAMN06296052_11359</name>
</gene>
<dbReference type="GO" id="GO:0006508">
    <property type="term" value="P:proteolysis"/>
    <property type="evidence" value="ECO:0007669"/>
    <property type="project" value="UniProtKB-KW"/>
</dbReference>
<evidence type="ECO:0000256" key="7">
    <source>
        <dbReference type="ARBA" id="ARBA00022670"/>
    </source>
</evidence>
<evidence type="ECO:0000256" key="4">
    <source>
        <dbReference type="ARBA" id="ARBA00012564"/>
    </source>
</evidence>
<dbReference type="Proteomes" id="UP000198432">
    <property type="component" value="Unassembled WGS sequence"/>
</dbReference>
<keyword evidence="6" id="KW-0031">Aminopeptidase</keyword>
<dbReference type="InterPro" id="IPR026444">
    <property type="entry name" value="Secre_tail"/>
</dbReference>
<dbReference type="PANTHER" id="PTHR11533:SF174">
    <property type="entry name" value="PUROMYCIN-SENSITIVE AMINOPEPTIDASE-RELATED"/>
    <property type="match status" value="1"/>
</dbReference>
<dbReference type="EMBL" id="FZOQ01000013">
    <property type="protein sequence ID" value="SNS78408.1"/>
    <property type="molecule type" value="Genomic_DNA"/>
</dbReference>
<dbReference type="InterPro" id="IPR050344">
    <property type="entry name" value="Peptidase_M1_aminopeptidases"/>
</dbReference>
<feature type="chain" id="PRO_5013371624" description="Aminopeptidase N" evidence="12">
    <location>
        <begin position="25"/>
        <end position="654"/>
    </location>
</feature>
<dbReference type="Gene3D" id="1.10.390.10">
    <property type="entry name" value="Neutral Protease Domain 2"/>
    <property type="match status" value="1"/>
</dbReference>
<keyword evidence="7" id="KW-0645">Protease</keyword>
<evidence type="ECO:0000256" key="5">
    <source>
        <dbReference type="ARBA" id="ARBA00015611"/>
    </source>
</evidence>
<dbReference type="CDD" id="cd09603">
    <property type="entry name" value="M1_APN_like"/>
    <property type="match status" value="1"/>
</dbReference>
<accession>A0A239HBL2</accession>
<dbReference type="AlphaFoldDB" id="A0A239HBL2"/>